<evidence type="ECO:0000313" key="2">
    <source>
        <dbReference type="Proteomes" id="UP000001025"/>
    </source>
</evidence>
<proteinExistence type="predicted"/>
<dbReference type="InParanoid" id="Q7USS7"/>
<sequence length="65" mass="6973">MAYGQHQPTCSELSLAVGQNGAVFFCSMLNEAVGHSRQKRRAAPLGLALEPSERNPRRCLGLSGC</sequence>
<accession>Q7USS7</accession>
<name>Q7USS7_RHOBA</name>
<keyword evidence="2" id="KW-1185">Reference proteome</keyword>
<dbReference type="EnsemblBacteria" id="CAD73718">
    <property type="protein sequence ID" value="CAD73718"/>
    <property type="gene ID" value="RB4324"/>
</dbReference>
<dbReference type="KEGG" id="rba:RB4324"/>
<reference evidence="1 2" key="1">
    <citation type="journal article" date="2003" name="Proc. Natl. Acad. Sci. U.S.A.">
        <title>Complete genome sequence of the marine planctomycete Pirellula sp. strain 1.</title>
        <authorList>
            <person name="Gloeckner F.O."/>
            <person name="Kube M."/>
            <person name="Bauer M."/>
            <person name="Teeling H."/>
            <person name="Lombardot T."/>
            <person name="Ludwig W."/>
            <person name="Gade D."/>
            <person name="Beck A."/>
            <person name="Borzym K."/>
            <person name="Heitmann K."/>
            <person name="Rabus R."/>
            <person name="Schlesner H."/>
            <person name="Amann R."/>
            <person name="Reinhardt R."/>
        </authorList>
    </citation>
    <scope>NUCLEOTIDE SEQUENCE [LARGE SCALE GENOMIC DNA]</scope>
    <source>
        <strain evidence="2">DSM 10527 / NCIMB 13988 / SH1</strain>
    </source>
</reference>
<organism evidence="1 2">
    <name type="scientific">Rhodopirellula baltica (strain DSM 10527 / NCIMB 13988 / SH1)</name>
    <dbReference type="NCBI Taxonomy" id="243090"/>
    <lineage>
        <taxon>Bacteria</taxon>
        <taxon>Pseudomonadati</taxon>
        <taxon>Planctomycetota</taxon>
        <taxon>Planctomycetia</taxon>
        <taxon>Pirellulales</taxon>
        <taxon>Pirellulaceae</taxon>
        <taxon>Rhodopirellula</taxon>
    </lineage>
</organism>
<dbReference type="EMBL" id="BX294140">
    <property type="protein sequence ID" value="CAD73718.1"/>
    <property type="molecule type" value="Genomic_DNA"/>
</dbReference>
<gene>
    <name evidence="1" type="ordered locus">RB4324</name>
</gene>
<dbReference type="AlphaFoldDB" id="Q7USS7"/>
<evidence type="ECO:0000313" key="1">
    <source>
        <dbReference type="EMBL" id="CAD73718.1"/>
    </source>
</evidence>
<dbReference type="HOGENOM" id="CLU_2846916_0_0_0"/>
<protein>
    <submittedName>
        <fullName evidence="1">Uncharacterized protein</fullName>
    </submittedName>
</protein>
<dbReference type="Proteomes" id="UP000001025">
    <property type="component" value="Chromosome"/>
</dbReference>